<dbReference type="SMART" id="SM00034">
    <property type="entry name" value="CLECT"/>
    <property type="match status" value="1"/>
</dbReference>
<dbReference type="VEuPathDB" id="VectorBase:ASTEI20_041247"/>
<dbReference type="InterPro" id="IPR016186">
    <property type="entry name" value="C-type_lectin-like/link_sf"/>
</dbReference>
<accession>A0A182YED5</accession>
<evidence type="ECO:0000313" key="3">
    <source>
        <dbReference type="Proteomes" id="UP000076408"/>
    </source>
</evidence>
<dbReference type="SUPFAM" id="SSF56436">
    <property type="entry name" value="C-type lectin-like"/>
    <property type="match status" value="1"/>
</dbReference>
<protein>
    <submittedName>
        <fullName evidence="2">C-type lectin domain-containing protein</fullName>
    </submittedName>
</protein>
<dbReference type="STRING" id="30069.A0A182YED5"/>
<dbReference type="CDD" id="cd00037">
    <property type="entry name" value="CLECT"/>
    <property type="match status" value="1"/>
</dbReference>
<dbReference type="Proteomes" id="UP000076408">
    <property type="component" value="Unassembled WGS sequence"/>
</dbReference>
<keyword evidence="3" id="KW-1185">Reference proteome</keyword>
<dbReference type="OMA" id="SACANEH"/>
<dbReference type="InterPro" id="IPR001304">
    <property type="entry name" value="C-type_lectin-like"/>
</dbReference>
<dbReference type="RefSeq" id="XP_035903747.1">
    <property type="nucleotide sequence ID" value="XM_036047854.1"/>
</dbReference>
<dbReference type="PROSITE" id="PS00615">
    <property type="entry name" value="C_TYPE_LECTIN_1"/>
    <property type="match status" value="1"/>
</dbReference>
<dbReference type="AlphaFoldDB" id="A0A182YED5"/>
<dbReference type="InterPro" id="IPR018378">
    <property type="entry name" value="C-type_lectin_CS"/>
</dbReference>
<dbReference type="Gene3D" id="3.10.100.10">
    <property type="entry name" value="Mannose-Binding Protein A, subunit A"/>
    <property type="match status" value="1"/>
</dbReference>
<evidence type="ECO:0000313" key="2">
    <source>
        <dbReference type="EnsemblMetazoa" id="ASTEI06821-PA"/>
    </source>
</evidence>
<dbReference type="VEuPathDB" id="VectorBase:ASTE004923"/>
<dbReference type="KEGG" id="aste:118508240"/>
<dbReference type="EnsemblMetazoa" id="ASTEI06821-RA">
    <property type="protein sequence ID" value="ASTEI06821-PA"/>
    <property type="gene ID" value="ASTEI06821"/>
</dbReference>
<name>A0A182YED5_ANOST</name>
<organism evidence="2 3">
    <name type="scientific">Anopheles stephensi</name>
    <name type="common">Indo-Pakistan malaria mosquito</name>
    <dbReference type="NCBI Taxonomy" id="30069"/>
    <lineage>
        <taxon>Eukaryota</taxon>
        <taxon>Metazoa</taxon>
        <taxon>Ecdysozoa</taxon>
        <taxon>Arthropoda</taxon>
        <taxon>Hexapoda</taxon>
        <taxon>Insecta</taxon>
        <taxon>Pterygota</taxon>
        <taxon>Neoptera</taxon>
        <taxon>Endopterygota</taxon>
        <taxon>Diptera</taxon>
        <taxon>Nematocera</taxon>
        <taxon>Culicoidea</taxon>
        <taxon>Culicidae</taxon>
        <taxon>Anophelinae</taxon>
        <taxon>Anopheles</taxon>
    </lineage>
</organism>
<reference evidence="2" key="2">
    <citation type="submission" date="2020-05" db="UniProtKB">
        <authorList>
            <consortium name="EnsemblMetazoa"/>
        </authorList>
    </citation>
    <scope>IDENTIFICATION</scope>
    <source>
        <strain evidence="2">Indian</strain>
    </source>
</reference>
<dbReference type="PROSITE" id="PS50041">
    <property type="entry name" value="C_TYPE_LECTIN_2"/>
    <property type="match status" value="1"/>
</dbReference>
<dbReference type="InterPro" id="IPR016187">
    <property type="entry name" value="CTDL_fold"/>
</dbReference>
<dbReference type="GeneID" id="118508240"/>
<dbReference type="VEuPathDB" id="VectorBase:ASTEI06821"/>
<keyword evidence="1" id="KW-1015">Disulfide bond</keyword>
<dbReference type="PANTHER" id="PTHR22803">
    <property type="entry name" value="MANNOSE, PHOSPHOLIPASE, LECTIN RECEPTOR RELATED"/>
    <property type="match status" value="1"/>
</dbReference>
<dbReference type="Pfam" id="PF00059">
    <property type="entry name" value="Lectin_C"/>
    <property type="match status" value="1"/>
</dbReference>
<dbReference type="OrthoDB" id="7760957at2759"/>
<proteinExistence type="predicted"/>
<evidence type="ECO:0000256" key="1">
    <source>
        <dbReference type="ARBA" id="ARBA00023157"/>
    </source>
</evidence>
<sequence length="151" mass="16830">MYPKLATVAAIGLVLMVVLPPPVLTLRYTIHNTKVTFFNALTQCIQLNGHLAAVQTPYQQAAIWKAIKKAGPTTESWWTSGTDLGMEGSWLWFSRNRRVGSVRGWTNWMDTEPNNGNSPEHCLALIGGTKAGQWSDVVCTDPRFFVCEYDV</sequence>
<dbReference type="InterPro" id="IPR050111">
    <property type="entry name" value="C-type_lectin/snaclec_domain"/>
</dbReference>
<reference evidence="3" key="1">
    <citation type="journal article" date="2014" name="Genome Biol.">
        <title>Genome analysis of a major urban malaria vector mosquito, Anopheles stephensi.</title>
        <authorList>
            <person name="Jiang X."/>
            <person name="Peery A."/>
            <person name="Hall A.B."/>
            <person name="Sharma A."/>
            <person name="Chen X.G."/>
            <person name="Waterhouse R.M."/>
            <person name="Komissarov A."/>
            <person name="Riehle M.M."/>
            <person name="Shouche Y."/>
            <person name="Sharakhova M.V."/>
            <person name="Lawson D."/>
            <person name="Pakpour N."/>
            <person name="Arensburger P."/>
            <person name="Davidson V.L."/>
            <person name="Eiglmeier K."/>
            <person name="Emrich S."/>
            <person name="George P."/>
            <person name="Kennedy R.C."/>
            <person name="Mane S.P."/>
            <person name="Maslen G."/>
            <person name="Oringanje C."/>
            <person name="Qi Y."/>
            <person name="Settlage R."/>
            <person name="Tojo M."/>
            <person name="Tubio J.M."/>
            <person name="Unger M.F."/>
            <person name="Wang B."/>
            <person name="Vernick K.D."/>
            <person name="Ribeiro J.M."/>
            <person name="James A.A."/>
            <person name="Michel K."/>
            <person name="Riehle M.A."/>
            <person name="Luckhart S."/>
            <person name="Sharakhov I.V."/>
            <person name="Tu Z."/>
        </authorList>
    </citation>
    <scope>NUCLEOTIDE SEQUENCE [LARGE SCALE GENOMIC DNA]</scope>
    <source>
        <strain evidence="3">Indian</strain>
    </source>
</reference>